<evidence type="ECO:0000259" key="9">
    <source>
        <dbReference type="Pfam" id="PF00924"/>
    </source>
</evidence>
<name>A0A1H8KLF5_9BACI</name>
<dbReference type="STRING" id="930146.SAMN05192533_12817"/>
<comment type="similarity">
    <text evidence="3">Belongs to the MscS (TC 1.A.23) family.</text>
</comment>
<evidence type="ECO:0000256" key="8">
    <source>
        <dbReference type="SAM" id="Phobius"/>
    </source>
</evidence>
<protein>
    <submittedName>
        <fullName evidence="10">Small conductance mechanosensitive channel</fullName>
    </submittedName>
</protein>
<feature type="transmembrane region" description="Helical" evidence="8">
    <location>
        <begin position="65"/>
        <end position="86"/>
    </location>
</feature>
<dbReference type="SUPFAM" id="SSF82861">
    <property type="entry name" value="Mechanosensitive channel protein MscS (YggB), transmembrane region"/>
    <property type="match status" value="1"/>
</dbReference>
<organism evidence="10 11">
    <name type="scientific">Mesobacillus persicus</name>
    <dbReference type="NCBI Taxonomy" id="930146"/>
    <lineage>
        <taxon>Bacteria</taxon>
        <taxon>Bacillati</taxon>
        <taxon>Bacillota</taxon>
        <taxon>Bacilli</taxon>
        <taxon>Bacillales</taxon>
        <taxon>Bacillaceae</taxon>
        <taxon>Mesobacillus</taxon>
    </lineage>
</organism>
<dbReference type="SUPFAM" id="SSF50182">
    <property type="entry name" value="Sm-like ribonucleoproteins"/>
    <property type="match status" value="1"/>
</dbReference>
<comment type="subcellular location">
    <subcellularLocation>
        <location evidence="2">Cell membrane</location>
    </subcellularLocation>
    <subcellularLocation>
        <location evidence="1">Membrane</location>
        <topology evidence="1">Multi-pass membrane protein</topology>
    </subcellularLocation>
</comment>
<dbReference type="Gene3D" id="3.30.70.100">
    <property type="match status" value="1"/>
</dbReference>
<evidence type="ECO:0000256" key="1">
    <source>
        <dbReference type="ARBA" id="ARBA00004141"/>
    </source>
</evidence>
<dbReference type="GO" id="GO:0008381">
    <property type="term" value="F:mechanosensitive monoatomic ion channel activity"/>
    <property type="evidence" value="ECO:0007669"/>
    <property type="project" value="InterPro"/>
</dbReference>
<dbReference type="InterPro" id="IPR006685">
    <property type="entry name" value="MscS_channel_2nd"/>
</dbReference>
<dbReference type="GO" id="GO:0005886">
    <property type="term" value="C:plasma membrane"/>
    <property type="evidence" value="ECO:0007669"/>
    <property type="project" value="UniProtKB-SubCell"/>
</dbReference>
<keyword evidence="11" id="KW-1185">Reference proteome</keyword>
<dbReference type="InterPro" id="IPR011014">
    <property type="entry name" value="MscS_channel_TM-2"/>
</dbReference>
<dbReference type="InterPro" id="IPR045276">
    <property type="entry name" value="YbiO_bact"/>
</dbReference>
<evidence type="ECO:0000256" key="5">
    <source>
        <dbReference type="ARBA" id="ARBA00022692"/>
    </source>
</evidence>
<proteinExistence type="inferred from homology"/>
<dbReference type="PANTHER" id="PTHR30460">
    <property type="entry name" value="MODERATE CONDUCTANCE MECHANOSENSITIVE CHANNEL YBIO"/>
    <property type="match status" value="1"/>
</dbReference>
<dbReference type="PANTHER" id="PTHR30460:SF1">
    <property type="entry name" value="MECHANOSENSITIVE ION CHANNEL"/>
    <property type="match status" value="1"/>
</dbReference>
<dbReference type="InterPro" id="IPR023408">
    <property type="entry name" value="MscS_beta-dom_sf"/>
</dbReference>
<keyword evidence="7 8" id="KW-0472">Membrane</keyword>
<keyword evidence="4" id="KW-1003">Cell membrane</keyword>
<dbReference type="AlphaFoldDB" id="A0A1H8KLF5"/>
<keyword evidence="6 8" id="KW-1133">Transmembrane helix</keyword>
<dbReference type="OrthoDB" id="9809206at2"/>
<evidence type="ECO:0000256" key="2">
    <source>
        <dbReference type="ARBA" id="ARBA00004236"/>
    </source>
</evidence>
<dbReference type="Gene3D" id="1.10.287.1260">
    <property type="match status" value="1"/>
</dbReference>
<dbReference type="EMBL" id="FOBW01000028">
    <property type="protein sequence ID" value="SEN93258.1"/>
    <property type="molecule type" value="Genomic_DNA"/>
</dbReference>
<dbReference type="RefSeq" id="WP_090750451.1">
    <property type="nucleotide sequence ID" value="NZ_FOBW01000028.1"/>
</dbReference>
<keyword evidence="5 8" id="KW-0812">Transmembrane</keyword>
<gene>
    <name evidence="10" type="ORF">SAMN05192533_12817</name>
</gene>
<evidence type="ECO:0000256" key="4">
    <source>
        <dbReference type="ARBA" id="ARBA00022475"/>
    </source>
</evidence>
<evidence type="ECO:0000256" key="6">
    <source>
        <dbReference type="ARBA" id="ARBA00022989"/>
    </source>
</evidence>
<evidence type="ECO:0000313" key="11">
    <source>
        <dbReference type="Proteomes" id="UP000198553"/>
    </source>
</evidence>
<evidence type="ECO:0000313" key="10">
    <source>
        <dbReference type="EMBL" id="SEN93258.1"/>
    </source>
</evidence>
<reference evidence="11" key="1">
    <citation type="submission" date="2016-10" db="EMBL/GenBank/DDBJ databases">
        <authorList>
            <person name="Varghese N."/>
            <person name="Submissions S."/>
        </authorList>
    </citation>
    <scope>NUCLEOTIDE SEQUENCE [LARGE SCALE GENOMIC DNA]</scope>
    <source>
        <strain evidence="11">B48,IBRC-M 10115,DSM 25386,CECT 8001</strain>
    </source>
</reference>
<dbReference type="Gene3D" id="2.30.30.60">
    <property type="match status" value="1"/>
</dbReference>
<dbReference type="InterPro" id="IPR010920">
    <property type="entry name" value="LSM_dom_sf"/>
</dbReference>
<evidence type="ECO:0000256" key="7">
    <source>
        <dbReference type="ARBA" id="ARBA00023136"/>
    </source>
</evidence>
<feature type="transmembrane region" description="Helical" evidence="8">
    <location>
        <begin position="22"/>
        <end position="44"/>
    </location>
</feature>
<feature type="domain" description="Mechanosensitive ion channel MscS" evidence="9">
    <location>
        <begin position="110"/>
        <end position="173"/>
    </location>
</feature>
<dbReference type="Pfam" id="PF00924">
    <property type="entry name" value="MS_channel_2nd"/>
    <property type="match status" value="1"/>
</dbReference>
<sequence>MEAISARFIDFFDINWEQAMDYLLSIIFTIVITYAILFVVRLLIAKFFKKTNFISEKKEQTIESVVKNTSHYLAFFIIVLAAIKPFVDIKDILVAGGVIGIVIGLGAQKIMTDILAGFFMIFEEQFQRGDFVHINGELEGGTIEDLGFRVVKVRLLNGKLMTVPNGEIRKVENGNVEKRRIFESVIVSFKEDPSKIEKLLQEVCDELNEKHKEFLKVDSRTAEFVEVYQVHGLSSLDVSPLGYRFSIKATVKDDDYLTAAQLTKKHLAQKIYDHKILMPTQQVVVQQAEREYLQ</sequence>
<evidence type="ECO:0000256" key="3">
    <source>
        <dbReference type="ARBA" id="ARBA00008017"/>
    </source>
</evidence>
<accession>A0A1H8KLF5</accession>
<feature type="transmembrane region" description="Helical" evidence="8">
    <location>
        <begin position="92"/>
        <end position="122"/>
    </location>
</feature>
<dbReference type="Proteomes" id="UP000198553">
    <property type="component" value="Unassembled WGS sequence"/>
</dbReference>